<name>A0A0W8C5B3_PHYNI</name>
<evidence type="ECO:0000313" key="2">
    <source>
        <dbReference type="EMBL" id="KUF79274.1"/>
    </source>
</evidence>
<proteinExistence type="predicted"/>
<feature type="region of interest" description="Disordered" evidence="1">
    <location>
        <begin position="71"/>
        <end position="103"/>
    </location>
</feature>
<evidence type="ECO:0000313" key="3">
    <source>
        <dbReference type="Proteomes" id="UP000052943"/>
    </source>
</evidence>
<dbReference type="Gene3D" id="2.20.25.240">
    <property type="match status" value="1"/>
</dbReference>
<dbReference type="Proteomes" id="UP000052943">
    <property type="component" value="Unassembled WGS sequence"/>
</dbReference>
<feature type="compositionally biased region" description="Low complexity" evidence="1">
    <location>
        <begin position="137"/>
        <end position="148"/>
    </location>
</feature>
<sequence>MGVRFLLVVMCYFCGREFQRTSGFDDFSNWIVGFETPSLQGTLFFRPFYLFVPKIYIPAFGPLYGRSIMARPTTRPRKDRQRRRFSATSRRTVRERQGSVDSAELDDINPSQLRTLLQQGPEDLHGMTTLVTTPLASSALPAPSDSSTRVNTVGTSRARDGDTKRYFQGYEYTRANSTSVKITYRCSFYRPSKRCPGTLVFYANTMTFDVDNMVSHTCRSGTSRGQPVMIPAISVTEEMKAFVDSLIEEDMVAKAIWTGTYTKFYSASARVVRGLSHKLVLNRVSNARASAYGSNVLALLESPALASQA</sequence>
<organism evidence="2 3">
    <name type="scientific">Phytophthora nicotianae</name>
    <name type="common">Potato buckeye rot agent</name>
    <name type="synonym">Phytophthora parasitica</name>
    <dbReference type="NCBI Taxonomy" id="4792"/>
    <lineage>
        <taxon>Eukaryota</taxon>
        <taxon>Sar</taxon>
        <taxon>Stramenopiles</taxon>
        <taxon>Oomycota</taxon>
        <taxon>Peronosporomycetes</taxon>
        <taxon>Peronosporales</taxon>
        <taxon>Peronosporaceae</taxon>
        <taxon>Phytophthora</taxon>
    </lineage>
</organism>
<reference evidence="2 3" key="1">
    <citation type="submission" date="2015-11" db="EMBL/GenBank/DDBJ databases">
        <title>Genomes and virulence difference between two physiological races of Phytophthora nicotianae.</title>
        <authorList>
            <person name="Liu H."/>
            <person name="Ma X."/>
            <person name="Yu H."/>
            <person name="Fang D."/>
            <person name="Li Y."/>
            <person name="Wang X."/>
            <person name="Wang W."/>
            <person name="Dong Y."/>
            <person name="Xiao B."/>
        </authorList>
    </citation>
    <scope>NUCLEOTIDE SEQUENCE [LARGE SCALE GENOMIC DNA]</scope>
    <source>
        <strain evidence="3">race 0</strain>
    </source>
</reference>
<dbReference type="AlphaFoldDB" id="A0A0W8C5B3"/>
<gene>
    <name evidence="2" type="ORF">AM587_10005830</name>
</gene>
<dbReference type="EMBL" id="LNFO01004889">
    <property type="protein sequence ID" value="KUF79274.1"/>
    <property type="molecule type" value="Genomic_DNA"/>
</dbReference>
<evidence type="ECO:0000256" key="1">
    <source>
        <dbReference type="SAM" id="MobiDB-lite"/>
    </source>
</evidence>
<feature type="compositionally biased region" description="Basic residues" evidence="1">
    <location>
        <begin position="74"/>
        <end position="85"/>
    </location>
</feature>
<comment type="caution">
    <text evidence="2">The sequence shown here is derived from an EMBL/GenBank/DDBJ whole genome shotgun (WGS) entry which is preliminary data.</text>
</comment>
<accession>A0A0W8C5B3</accession>
<protein>
    <submittedName>
        <fullName evidence="2">Uncharacterized protein</fullName>
    </submittedName>
</protein>
<feature type="region of interest" description="Disordered" evidence="1">
    <location>
        <begin position="137"/>
        <end position="157"/>
    </location>
</feature>